<dbReference type="AlphaFoldDB" id="A0A8H7RSY9"/>
<proteinExistence type="predicted"/>
<evidence type="ECO:0000313" key="3">
    <source>
        <dbReference type="Proteomes" id="UP000650833"/>
    </source>
</evidence>
<accession>A0A8H7RSY9</accession>
<keyword evidence="3" id="KW-1185">Reference proteome</keyword>
<organism evidence="2 3">
    <name type="scientific">Mucor plumbeus</name>
    <dbReference type="NCBI Taxonomy" id="97098"/>
    <lineage>
        <taxon>Eukaryota</taxon>
        <taxon>Fungi</taxon>
        <taxon>Fungi incertae sedis</taxon>
        <taxon>Mucoromycota</taxon>
        <taxon>Mucoromycotina</taxon>
        <taxon>Mucoromycetes</taxon>
        <taxon>Mucorales</taxon>
        <taxon>Mucorineae</taxon>
        <taxon>Mucoraceae</taxon>
        <taxon>Mucor</taxon>
    </lineage>
</organism>
<dbReference type="EMBL" id="JAEPRC010000011">
    <property type="protein sequence ID" value="KAG2215233.1"/>
    <property type="molecule type" value="Genomic_DNA"/>
</dbReference>
<evidence type="ECO:0000256" key="1">
    <source>
        <dbReference type="SAM" id="MobiDB-lite"/>
    </source>
</evidence>
<protein>
    <submittedName>
        <fullName evidence="2">Uncharacterized protein</fullName>
    </submittedName>
</protein>
<name>A0A8H7RSY9_9FUNG</name>
<dbReference type="OrthoDB" id="2290248at2759"/>
<gene>
    <name evidence="2" type="ORF">INT46_006636</name>
</gene>
<feature type="compositionally biased region" description="Low complexity" evidence="1">
    <location>
        <begin position="25"/>
        <end position="38"/>
    </location>
</feature>
<sequence length="184" mass="20837">MTSYDDPIDITDSIGYIETTDYTGATDATDATENNENNNYDEQDFEYPNAKSYSNGSSISLKISDSLAFAIKFVKFVEFNRVSRKLQRDMVNLINKQLLKKVCDEPAVWLGGRSSSELSVLRIISRYKNPELFTPNQEMGTVSVGAALSEMFLNEEVREMMNYRHIATENYEAGVYKDIFDGAI</sequence>
<feature type="region of interest" description="Disordered" evidence="1">
    <location>
        <begin position="25"/>
        <end position="44"/>
    </location>
</feature>
<evidence type="ECO:0000313" key="2">
    <source>
        <dbReference type="EMBL" id="KAG2215233.1"/>
    </source>
</evidence>
<comment type="caution">
    <text evidence="2">The sequence shown here is derived from an EMBL/GenBank/DDBJ whole genome shotgun (WGS) entry which is preliminary data.</text>
</comment>
<reference evidence="2" key="1">
    <citation type="submission" date="2020-12" db="EMBL/GenBank/DDBJ databases">
        <title>Metabolic potential, ecology and presence of endohyphal bacteria is reflected in genomic diversity of Mucoromycotina.</title>
        <authorList>
            <person name="Muszewska A."/>
            <person name="Okrasinska A."/>
            <person name="Steczkiewicz K."/>
            <person name="Drgas O."/>
            <person name="Orlowska M."/>
            <person name="Perlinska-Lenart U."/>
            <person name="Aleksandrzak-Piekarczyk T."/>
            <person name="Szatraj K."/>
            <person name="Zielenkiewicz U."/>
            <person name="Pilsyk S."/>
            <person name="Malc E."/>
            <person name="Mieczkowski P."/>
            <person name="Kruszewska J.S."/>
            <person name="Biernat P."/>
            <person name="Pawlowska J."/>
        </authorList>
    </citation>
    <scope>NUCLEOTIDE SEQUENCE</scope>
    <source>
        <strain evidence="2">CBS 226.32</strain>
    </source>
</reference>
<dbReference type="Proteomes" id="UP000650833">
    <property type="component" value="Unassembled WGS sequence"/>
</dbReference>